<evidence type="ECO:0000256" key="10">
    <source>
        <dbReference type="PIRNR" id="PIRNR003097"/>
    </source>
</evidence>
<evidence type="ECO:0000259" key="12">
    <source>
        <dbReference type="Pfam" id="PF02687"/>
    </source>
</evidence>
<evidence type="ECO:0000256" key="1">
    <source>
        <dbReference type="ARBA" id="ARBA00004651"/>
    </source>
</evidence>
<dbReference type="Gene3D" id="3.30.70.3040">
    <property type="match status" value="1"/>
</dbReference>
<feature type="transmembrane region" description="Helical" evidence="11">
    <location>
        <begin position="228"/>
        <end position="250"/>
    </location>
</feature>
<dbReference type="GO" id="GO:0032153">
    <property type="term" value="C:cell division site"/>
    <property type="evidence" value="ECO:0007669"/>
    <property type="project" value="TreeGrafter"/>
</dbReference>
<keyword evidence="9 10" id="KW-0131">Cell cycle</keyword>
<dbReference type="Proteomes" id="UP000663722">
    <property type="component" value="Chromosome"/>
</dbReference>
<reference evidence="14" key="1">
    <citation type="journal article" date="2021" name="Microb. Physiol.">
        <title>Proteogenomic Insights into the Physiology of Marine, Sulfate-Reducing, Filamentous Desulfonema limicola and Desulfonema magnum.</title>
        <authorList>
            <person name="Schnaars V."/>
            <person name="Wohlbrand L."/>
            <person name="Scheve S."/>
            <person name="Hinrichs C."/>
            <person name="Reinhardt R."/>
            <person name="Rabus R."/>
        </authorList>
    </citation>
    <scope>NUCLEOTIDE SEQUENCE</scope>
    <source>
        <strain evidence="14">4be13</strain>
    </source>
</reference>
<feature type="transmembrane region" description="Helical" evidence="11">
    <location>
        <begin position="21"/>
        <end position="41"/>
    </location>
</feature>
<dbReference type="PIRSF" id="PIRSF003097">
    <property type="entry name" value="FtsX"/>
    <property type="match status" value="1"/>
</dbReference>
<dbReference type="EMBL" id="CP061800">
    <property type="protein sequence ID" value="QTA92936.1"/>
    <property type="molecule type" value="Genomic_DNA"/>
</dbReference>
<evidence type="ECO:0000313" key="15">
    <source>
        <dbReference type="Proteomes" id="UP000663722"/>
    </source>
</evidence>
<organism evidence="14 15">
    <name type="scientific">Desulfonema magnum</name>
    <dbReference type="NCBI Taxonomy" id="45655"/>
    <lineage>
        <taxon>Bacteria</taxon>
        <taxon>Pseudomonadati</taxon>
        <taxon>Thermodesulfobacteriota</taxon>
        <taxon>Desulfobacteria</taxon>
        <taxon>Desulfobacterales</taxon>
        <taxon>Desulfococcaceae</taxon>
        <taxon>Desulfonema</taxon>
    </lineage>
</organism>
<dbReference type="GO" id="GO:0051301">
    <property type="term" value="P:cell division"/>
    <property type="evidence" value="ECO:0007669"/>
    <property type="project" value="UniProtKB-KW"/>
</dbReference>
<evidence type="ECO:0000256" key="8">
    <source>
        <dbReference type="ARBA" id="ARBA00023136"/>
    </source>
</evidence>
<proteinExistence type="inferred from homology"/>
<dbReference type="Pfam" id="PF02687">
    <property type="entry name" value="FtsX"/>
    <property type="match status" value="1"/>
</dbReference>
<feature type="transmembrane region" description="Helical" evidence="11">
    <location>
        <begin position="270"/>
        <end position="295"/>
    </location>
</feature>
<dbReference type="GO" id="GO:0005886">
    <property type="term" value="C:plasma membrane"/>
    <property type="evidence" value="ECO:0007669"/>
    <property type="project" value="UniProtKB-SubCell"/>
</dbReference>
<feature type="transmembrane region" description="Helical" evidence="11">
    <location>
        <begin position="172"/>
        <end position="194"/>
    </location>
</feature>
<evidence type="ECO:0000256" key="11">
    <source>
        <dbReference type="SAM" id="Phobius"/>
    </source>
</evidence>
<keyword evidence="15" id="KW-1185">Reference proteome</keyword>
<comment type="similarity">
    <text evidence="2 10">Belongs to the ABC-4 integral membrane protein family. FtsX subfamily.</text>
</comment>
<dbReference type="AlphaFoldDB" id="A0A975GTC1"/>
<dbReference type="Pfam" id="PF18075">
    <property type="entry name" value="FtsX_ECD"/>
    <property type="match status" value="1"/>
</dbReference>
<name>A0A975GTC1_9BACT</name>
<accession>A0A975GTC1</accession>
<evidence type="ECO:0000256" key="5">
    <source>
        <dbReference type="ARBA" id="ARBA00022618"/>
    </source>
</evidence>
<keyword evidence="6 11" id="KW-0812">Transmembrane</keyword>
<evidence type="ECO:0000256" key="3">
    <source>
        <dbReference type="ARBA" id="ARBA00021907"/>
    </source>
</evidence>
<gene>
    <name evidence="14" type="ORF">dnm_090290</name>
</gene>
<feature type="domain" description="FtsX extracellular" evidence="13">
    <location>
        <begin position="55"/>
        <end position="150"/>
    </location>
</feature>
<keyword evidence="8 10" id="KW-0472">Membrane</keyword>
<dbReference type="RefSeq" id="WP_207680097.1">
    <property type="nucleotide sequence ID" value="NZ_CP061800.1"/>
</dbReference>
<feature type="domain" description="ABC3 transporter permease C-terminal" evidence="12">
    <location>
        <begin position="173"/>
        <end position="304"/>
    </location>
</feature>
<dbReference type="PANTHER" id="PTHR47755:SF1">
    <property type="entry name" value="CELL DIVISION PROTEIN FTSX"/>
    <property type="match status" value="1"/>
</dbReference>
<evidence type="ECO:0000256" key="6">
    <source>
        <dbReference type="ARBA" id="ARBA00022692"/>
    </source>
</evidence>
<dbReference type="PANTHER" id="PTHR47755">
    <property type="entry name" value="CELL DIVISION PROTEIN FTSX"/>
    <property type="match status" value="1"/>
</dbReference>
<dbReference type="InterPro" id="IPR003838">
    <property type="entry name" value="ABC3_permease_C"/>
</dbReference>
<protein>
    <recommendedName>
        <fullName evidence="3 10">Cell division protein FtsX</fullName>
    </recommendedName>
</protein>
<evidence type="ECO:0000256" key="7">
    <source>
        <dbReference type="ARBA" id="ARBA00022989"/>
    </source>
</evidence>
<evidence type="ECO:0000256" key="2">
    <source>
        <dbReference type="ARBA" id="ARBA00007379"/>
    </source>
</evidence>
<dbReference type="InterPro" id="IPR004513">
    <property type="entry name" value="FtsX"/>
</dbReference>
<evidence type="ECO:0000259" key="13">
    <source>
        <dbReference type="Pfam" id="PF18075"/>
    </source>
</evidence>
<dbReference type="KEGG" id="dmm:dnm_090290"/>
<dbReference type="InterPro" id="IPR040690">
    <property type="entry name" value="FtsX_ECD"/>
</dbReference>
<keyword evidence="7 11" id="KW-1133">Transmembrane helix</keyword>
<keyword evidence="5 10" id="KW-0132">Cell division</keyword>
<evidence type="ECO:0000256" key="9">
    <source>
        <dbReference type="ARBA" id="ARBA00023306"/>
    </source>
</evidence>
<comment type="subcellular location">
    <subcellularLocation>
        <location evidence="1">Cell membrane</location>
        <topology evidence="1">Multi-pass membrane protein</topology>
    </subcellularLocation>
</comment>
<sequence length="305" mass="34965">MLRFFKRAIQDILANRFLNTVTIISIALSVLIIGAFALFFINANAVINFWTKGIRIMAYLEPDIPDEKISEIKQKIQRTEGVRDVRFISKEDALELLRIQMKEQASLIDNLNENPLPNAFEIHGRTVIRNWEKFEALAQQIQSLPSVAEVEYGQKWLGKFINIFNLFRLTGYAMSCLFFMATVFFVANTIRLVLYSRHEEIEIMRLVGASESFIKDPFYIQSLIQGSVGGMIGLGVLFIGFKFVIGDWIVDIWGWKLEMNPNFGFPISDFQIRFLSPEICIGILAGSMFVGWVGCHLSLRQFLKL</sequence>
<evidence type="ECO:0000313" key="14">
    <source>
        <dbReference type="EMBL" id="QTA92936.1"/>
    </source>
</evidence>
<keyword evidence="4 10" id="KW-1003">Cell membrane</keyword>
<evidence type="ECO:0000256" key="4">
    <source>
        <dbReference type="ARBA" id="ARBA00022475"/>
    </source>
</evidence>